<protein>
    <submittedName>
        <fullName evidence="3">Thioredoxin reductase</fullName>
    </submittedName>
</protein>
<proteinExistence type="predicted"/>
<sequence>MIQPPSGLPASTPNSSFVRRAGGQVIITTDVENFPGFAGSIEGPLLMEQMRTYIAEATLIATGAQARWLDLPSEMTCKGFGVPSCATCDRFFYQKQGRCRGRQHSSAGGAPSVESCLQGHGRSSIDIASEQSRSCGTASWLKAKVRVIWNRVIDEVLREREPPEISDRRSDPKRAYRLSEGAAHTRLRLVTIQQPRGFAVT</sequence>
<geneLocation type="plasmid" evidence="3 4">
    <name>pSmeSM11c</name>
</geneLocation>
<accession>F7XBR3</accession>
<dbReference type="AlphaFoldDB" id="F7XBR3"/>
<dbReference type="HOGENOM" id="CLU_117651_0_0_5"/>
<keyword evidence="2" id="KW-0560">Oxidoreductase</keyword>
<name>F7XBR3_SINMM</name>
<evidence type="ECO:0000313" key="4">
    <source>
        <dbReference type="Proteomes" id="UP000009045"/>
    </source>
</evidence>
<dbReference type="GO" id="GO:0016491">
    <property type="term" value="F:oxidoreductase activity"/>
    <property type="evidence" value="ECO:0007669"/>
    <property type="project" value="UniProtKB-KW"/>
</dbReference>
<gene>
    <name evidence="3" type="primary">trxB1</name>
    <name evidence="3" type="ordered locus">SM11_pC0212</name>
</gene>
<dbReference type="PRINTS" id="PR00469">
    <property type="entry name" value="PNDRDTASEII"/>
</dbReference>
<keyword evidence="1" id="KW-0285">Flavoprotein</keyword>
<evidence type="ECO:0000256" key="2">
    <source>
        <dbReference type="ARBA" id="ARBA00023002"/>
    </source>
</evidence>
<dbReference type="InterPro" id="IPR050097">
    <property type="entry name" value="Ferredoxin-NADP_redctase_2"/>
</dbReference>
<reference evidence="3 4" key="1">
    <citation type="journal article" date="2011" name="J. Biotechnol.">
        <title>The complete genome sequence of the dominant Sinorhizobium meliloti field isolate SM11 extends the S. meliloti pan-genome.</title>
        <authorList>
            <person name="Schneiker-Bekel S."/>
            <person name="Wibberg D."/>
            <person name="Bekel T."/>
            <person name="Blom J."/>
            <person name="Linke B."/>
            <person name="Neuweger H."/>
            <person name="Stiens M."/>
            <person name="Vorholter F.J."/>
            <person name="Weidner S."/>
            <person name="Goesmann A."/>
            <person name="Puhler A."/>
            <person name="Schluter A."/>
        </authorList>
    </citation>
    <scope>NUCLEOTIDE SEQUENCE [LARGE SCALE GENOMIC DNA]</scope>
    <source>
        <strain evidence="3 4">SM11</strain>
        <plasmid evidence="4">pSmeSM11c</plasmid>
    </source>
</reference>
<dbReference type="PANTHER" id="PTHR48105">
    <property type="entry name" value="THIOREDOXIN REDUCTASE 1-RELATED-RELATED"/>
    <property type="match status" value="1"/>
</dbReference>
<evidence type="ECO:0000256" key="1">
    <source>
        <dbReference type="ARBA" id="ARBA00022630"/>
    </source>
</evidence>
<dbReference type="Proteomes" id="UP000009045">
    <property type="component" value="Plasmid pSmeSM11c"/>
</dbReference>
<dbReference type="KEGG" id="smx:SM11_pC0212"/>
<organism evidence="3 4">
    <name type="scientific">Sinorhizobium meliloti (strain SM11)</name>
    <dbReference type="NCBI Taxonomy" id="707241"/>
    <lineage>
        <taxon>Bacteria</taxon>
        <taxon>Pseudomonadati</taxon>
        <taxon>Pseudomonadota</taxon>
        <taxon>Alphaproteobacteria</taxon>
        <taxon>Hyphomicrobiales</taxon>
        <taxon>Rhizobiaceae</taxon>
        <taxon>Sinorhizobium/Ensifer group</taxon>
        <taxon>Sinorhizobium</taxon>
    </lineage>
</organism>
<dbReference type="Gene3D" id="3.50.50.60">
    <property type="entry name" value="FAD/NAD(P)-binding domain"/>
    <property type="match status" value="3"/>
</dbReference>
<keyword evidence="3" id="KW-0614">Plasmid</keyword>
<evidence type="ECO:0000313" key="3">
    <source>
        <dbReference type="EMBL" id="AEH81285.1"/>
    </source>
</evidence>
<dbReference type="InterPro" id="IPR036188">
    <property type="entry name" value="FAD/NAD-bd_sf"/>
</dbReference>
<dbReference type="EMBL" id="CP001831">
    <property type="protein sequence ID" value="AEH81285.1"/>
    <property type="molecule type" value="Genomic_DNA"/>
</dbReference>